<sequence length="53" mass="5939">MKKSRFTEAQIMAVLRQAEGGVPVPELCREHGISSASFYKWRAKYGGMDASMM</sequence>
<dbReference type="GO" id="GO:0006313">
    <property type="term" value="P:DNA transposition"/>
    <property type="evidence" value="ECO:0007669"/>
    <property type="project" value="InterPro"/>
</dbReference>
<dbReference type="InterPro" id="IPR002514">
    <property type="entry name" value="Transposase_8"/>
</dbReference>
<dbReference type="PANTHER" id="PTHR33609:SF1">
    <property type="entry name" value="TRANSPOSASE"/>
    <property type="match status" value="1"/>
</dbReference>
<dbReference type="PANTHER" id="PTHR33609">
    <property type="entry name" value="LOW CALCIUM RESPONSE LOCUS PROTEIN S"/>
    <property type="match status" value="1"/>
</dbReference>
<dbReference type="Proteomes" id="UP000518315">
    <property type="component" value="Unassembled WGS sequence"/>
</dbReference>
<gene>
    <name evidence="1" type="ORF">FHS26_001626</name>
</gene>
<dbReference type="AlphaFoldDB" id="A0A7W5BJP4"/>
<evidence type="ECO:0000313" key="2">
    <source>
        <dbReference type="Proteomes" id="UP000518315"/>
    </source>
</evidence>
<protein>
    <submittedName>
        <fullName evidence="1">Putative transposase</fullName>
    </submittedName>
</protein>
<evidence type="ECO:0000313" key="1">
    <source>
        <dbReference type="EMBL" id="MBB3133913.1"/>
    </source>
</evidence>
<dbReference type="InterPro" id="IPR009057">
    <property type="entry name" value="Homeodomain-like_sf"/>
</dbReference>
<dbReference type="GO" id="GO:0003677">
    <property type="term" value="F:DNA binding"/>
    <property type="evidence" value="ECO:0007669"/>
    <property type="project" value="InterPro"/>
</dbReference>
<dbReference type="GO" id="GO:0004803">
    <property type="term" value="F:transposase activity"/>
    <property type="evidence" value="ECO:0007669"/>
    <property type="project" value="InterPro"/>
</dbReference>
<dbReference type="RefSeq" id="WP_183736682.1">
    <property type="nucleotide sequence ID" value="NZ_JACHXH010000004.1"/>
</dbReference>
<comment type="caution">
    <text evidence="1">The sequence shown here is derived from an EMBL/GenBank/DDBJ whole genome shotgun (WGS) entry which is preliminary data.</text>
</comment>
<proteinExistence type="predicted"/>
<feature type="non-terminal residue" evidence="1">
    <location>
        <position position="53"/>
    </location>
</feature>
<organism evidence="1 2">
    <name type="scientific">Rhizobium pisi</name>
    <dbReference type="NCBI Taxonomy" id="574561"/>
    <lineage>
        <taxon>Bacteria</taxon>
        <taxon>Pseudomonadati</taxon>
        <taxon>Pseudomonadota</taxon>
        <taxon>Alphaproteobacteria</taxon>
        <taxon>Hyphomicrobiales</taxon>
        <taxon>Rhizobiaceae</taxon>
        <taxon>Rhizobium/Agrobacterium group</taxon>
        <taxon>Rhizobium</taxon>
    </lineage>
</organism>
<keyword evidence="2" id="KW-1185">Reference proteome</keyword>
<dbReference type="Pfam" id="PF01527">
    <property type="entry name" value="HTH_Tnp_1"/>
    <property type="match status" value="1"/>
</dbReference>
<reference evidence="1 2" key="1">
    <citation type="submission" date="2020-08" db="EMBL/GenBank/DDBJ databases">
        <title>Genomic Encyclopedia of Type Strains, Phase III (KMG-III): the genomes of soil and plant-associated and newly described type strains.</title>
        <authorList>
            <person name="Whitman W."/>
        </authorList>
    </citation>
    <scope>NUCLEOTIDE SEQUENCE [LARGE SCALE GENOMIC DNA]</scope>
    <source>
        <strain evidence="1 2">CECT 4113</strain>
    </source>
</reference>
<name>A0A7W5BJP4_9HYPH</name>
<dbReference type="InterPro" id="IPR052546">
    <property type="entry name" value="Transposase_8_domain"/>
</dbReference>
<dbReference type="SUPFAM" id="SSF46689">
    <property type="entry name" value="Homeodomain-like"/>
    <property type="match status" value="1"/>
</dbReference>
<accession>A0A7W5BJP4</accession>
<dbReference type="EMBL" id="JACHXH010000004">
    <property type="protein sequence ID" value="MBB3133913.1"/>
    <property type="molecule type" value="Genomic_DNA"/>
</dbReference>